<evidence type="ECO:0000313" key="1">
    <source>
        <dbReference type="EMBL" id="QKS23546.1"/>
    </source>
</evidence>
<dbReference type="Proteomes" id="UP000509761">
    <property type="component" value="Chromosome"/>
</dbReference>
<evidence type="ECO:0000313" key="2">
    <source>
        <dbReference type="Proteomes" id="UP000509761"/>
    </source>
</evidence>
<keyword evidence="2" id="KW-1185">Reference proteome</keyword>
<organism evidence="1 2">
    <name type="scientific">Vreelandella titanicae</name>
    <dbReference type="NCBI Taxonomy" id="664683"/>
    <lineage>
        <taxon>Bacteria</taxon>
        <taxon>Pseudomonadati</taxon>
        <taxon>Pseudomonadota</taxon>
        <taxon>Gammaproteobacteria</taxon>
        <taxon>Oceanospirillales</taxon>
        <taxon>Halomonadaceae</taxon>
        <taxon>Vreelandella</taxon>
    </lineage>
</organism>
<dbReference type="RefSeq" id="WP_022523421.1">
    <property type="nucleotide sequence ID" value="NZ_CP054580.1"/>
</dbReference>
<dbReference type="EMBL" id="CP054580">
    <property type="protein sequence ID" value="QKS23546.1"/>
    <property type="molecule type" value="Genomic_DNA"/>
</dbReference>
<protein>
    <submittedName>
        <fullName evidence="1">Uncharacterized protein</fullName>
    </submittedName>
</protein>
<gene>
    <name evidence="1" type="ORF">FX987_01305</name>
</gene>
<reference evidence="1 2" key="1">
    <citation type="submission" date="2019-12" db="EMBL/GenBank/DDBJ databases">
        <title>Genome sequencing and assembly of endphytes of Porphyra tenera.</title>
        <authorList>
            <person name="Park J.M."/>
            <person name="Shin R."/>
            <person name="Jo S.H."/>
        </authorList>
    </citation>
    <scope>NUCLEOTIDE SEQUENCE [LARGE SCALE GENOMIC DNA]</scope>
    <source>
        <strain evidence="1 2">GPM3</strain>
    </source>
</reference>
<dbReference type="AlphaFoldDB" id="A0AAP9NKR9"/>
<name>A0AAP9NKR9_9GAMM</name>
<proteinExistence type="predicted"/>
<sequence length="242" mass="27236">MDKSKKSQSLSNDLALTVARSGGVELPAEILEFTIDQVVDEGILKDIPIVGWLAKGFSVTRSISDRIFHHKVLRFLIELEEVSKSERKAFLAKVESDTGYRRKVGEHLLVILNKIDAFEKTSLLAKCFDHYLTRDIDFQYFVDLSYIIERTPLSDLNALCVPPNKRVIFSSVGIAVACGILEFGIDSPNAGEDQPELGTKMSKYGKDLRDIFLGQLRERLAKEKAQRKVLFGDENECFSDFG</sequence>
<accession>A0AAP9NKR9</accession>